<name>A0ABP7NJG9_9ACTN</name>
<keyword evidence="1" id="KW-1133">Transmembrane helix</keyword>
<dbReference type="Proteomes" id="UP001418444">
    <property type="component" value="Unassembled WGS sequence"/>
</dbReference>
<feature type="transmembrane region" description="Helical" evidence="1">
    <location>
        <begin position="297"/>
        <end position="318"/>
    </location>
</feature>
<reference evidence="3" key="1">
    <citation type="journal article" date="2019" name="Int. J. Syst. Evol. Microbiol.">
        <title>The Global Catalogue of Microorganisms (GCM) 10K type strain sequencing project: providing services to taxonomists for standard genome sequencing and annotation.</title>
        <authorList>
            <consortium name="The Broad Institute Genomics Platform"/>
            <consortium name="The Broad Institute Genome Sequencing Center for Infectious Disease"/>
            <person name="Wu L."/>
            <person name="Ma J."/>
        </authorList>
    </citation>
    <scope>NUCLEOTIDE SEQUENCE [LARGE SCALE GENOMIC DNA]</scope>
    <source>
        <strain evidence="3">JCM 16923</strain>
    </source>
</reference>
<dbReference type="InterPro" id="IPR021941">
    <property type="entry name" value="DUF3556_TM"/>
</dbReference>
<evidence type="ECO:0000256" key="1">
    <source>
        <dbReference type="SAM" id="Phobius"/>
    </source>
</evidence>
<feature type="transmembrane region" description="Helical" evidence="1">
    <location>
        <begin position="225"/>
        <end position="250"/>
    </location>
</feature>
<feature type="transmembrane region" description="Helical" evidence="1">
    <location>
        <begin position="353"/>
        <end position="369"/>
    </location>
</feature>
<protein>
    <submittedName>
        <fullName evidence="2">DUF3556 domain-containing protein</fullName>
    </submittedName>
</protein>
<feature type="transmembrane region" description="Helical" evidence="1">
    <location>
        <begin position="186"/>
        <end position="204"/>
    </location>
</feature>
<feature type="transmembrane region" description="Helical" evidence="1">
    <location>
        <begin position="87"/>
        <end position="106"/>
    </location>
</feature>
<proteinExistence type="predicted"/>
<gene>
    <name evidence="2" type="ORF">GCM10022231_02340</name>
</gene>
<comment type="caution">
    <text evidence="2">The sequence shown here is derived from an EMBL/GenBank/DDBJ whole genome shotgun (WGS) entry which is preliminary data.</text>
</comment>
<keyword evidence="1" id="KW-0812">Transmembrane</keyword>
<accession>A0ABP7NJG9</accession>
<keyword evidence="3" id="KW-1185">Reference proteome</keyword>
<keyword evidence="1" id="KW-0472">Membrane</keyword>
<dbReference type="Pfam" id="PF12077">
    <property type="entry name" value="DUF3556"/>
    <property type="match status" value="1"/>
</dbReference>
<feature type="transmembrane region" description="Helical" evidence="1">
    <location>
        <begin position="45"/>
        <end position="67"/>
    </location>
</feature>
<feature type="transmembrane region" description="Helical" evidence="1">
    <location>
        <begin position="381"/>
        <end position="399"/>
    </location>
</feature>
<evidence type="ECO:0000313" key="3">
    <source>
        <dbReference type="Proteomes" id="UP001418444"/>
    </source>
</evidence>
<feature type="transmembrane region" description="Helical" evidence="1">
    <location>
        <begin position="148"/>
        <end position="166"/>
    </location>
</feature>
<organism evidence="2 3">
    <name type="scientific">Gordonia caeni</name>
    <dbReference type="NCBI Taxonomy" id="1007097"/>
    <lineage>
        <taxon>Bacteria</taxon>
        <taxon>Bacillati</taxon>
        <taxon>Actinomycetota</taxon>
        <taxon>Actinomycetes</taxon>
        <taxon>Mycobacteriales</taxon>
        <taxon>Gordoniaceae</taxon>
        <taxon>Gordonia</taxon>
    </lineage>
</organism>
<dbReference type="RefSeq" id="WP_344779746.1">
    <property type="nucleotide sequence ID" value="NZ_BAAAZW010000001.1"/>
</dbReference>
<dbReference type="EMBL" id="BAAAZW010000001">
    <property type="protein sequence ID" value="GAA3948599.1"/>
    <property type="molecule type" value="Genomic_DNA"/>
</dbReference>
<sequence>MGFKEGDFPPVDPATFRDQPLQTRVRQLATHWVDYGFGTPKMVHVIYLLKVAVLYIVVGVALATATSGLSPLQISEWWNQPIVYQKLILWTMLLEAVGVAGSWGPLAGKFKPMTGGLLFWLRPQTIRLPPWPDTVPGTKGDSRTVFDVVLYAAILVNLLVAVGLPGKESASFTAAMADSPLGIDPSHGLVNPAVLYSLLVFMVVMGLRDKVIFLAARSEQYLPAIIFFAFLPFIDMIVALKLLIVVVWMGAGISKIGMHFTNVIPPMISNTPWLTVKSLKRMNYRNFPDDLRPSRPATFQGHVLGTIVEVATPLVLLFSVNKWLTLAAVILMVCFHLFIFSTFPLAVPLEWNVLFAFASVFLFLGFPAWEGFGVGAMSSGWLIAVIVIALLFFPVLGNLRPDLVSFLPSMRQYAGNWASAMWAFTPGAEDKLNEHVVRPAQNQIDQLTPDYGPEAAEITMEQTIAWRAMHSQGRGLYSLLYRELGDRIDEYTIREAEFACNSLIGFNFGDGHLHNYRMIEALQRRCDFAPGEFTVVWVESQPIHKTTQEYMVIDAALGVIERGTWNVADAVAEQPWLPNGPIPMNVTWRSDSVPARAGARQS</sequence>
<feature type="transmembrane region" description="Helical" evidence="1">
    <location>
        <begin position="324"/>
        <end position="346"/>
    </location>
</feature>
<evidence type="ECO:0000313" key="2">
    <source>
        <dbReference type="EMBL" id="GAA3948599.1"/>
    </source>
</evidence>